<dbReference type="EMBL" id="CP104694">
    <property type="protein sequence ID" value="UXI66924.1"/>
    <property type="molecule type" value="Genomic_DNA"/>
</dbReference>
<dbReference type="Proteomes" id="UP001064632">
    <property type="component" value="Chromosome"/>
</dbReference>
<proteinExistence type="predicted"/>
<keyword evidence="2" id="KW-1185">Reference proteome</keyword>
<organism evidence="1 2">
    <name type="scientific">Tahibacter amnicola</name>
    <dbReference type="NCBI Taxonomy" id="2976241"/>
    <lineage>
        <taxon>Bacteria</taxon>
        <taxon>Pseudomonadati</taxon>
        <taxon>Pseudomonadota</taxon>
        <taxon>Gammaproteobacteria</taxon>
        <taxon>Lysobacterales</taxon>
        <taxon>Rhodanobacteraceae</taxon>
        <taxon>Tahibacter</taxon>
    </lineage>
</organism>
<reference evidence="1" key="1">
    <citation type="submission" date="2022-09" db="EMBL/GenBank/DDBJ databases">
        <title>Tahibacter sp. nov., isolated from a fresh water.</title>
        <authorList>
            <person name="Baek J.H."/>
            <person name="Lee J.K."/>
            <person name="Kim J.M."/>
            <person name="Jeon C.O."/>
        </authorList>
    </citation>
    <scope>NUCLEOTIDE SEQUENCE</scope>
    <source>
        <strain evidence="1">W38</strain>
    </source>
</reference>
<sequence length="57" mass="6121">MLTTADLTAIHETLTAHFLRADDPISPPGVKSLHMLASAVSNSASDRTAWAVRYRGV</sequence>
<evidence type="ECO:0000313" key="2">
    <source>
        <dbReference type="Proteomes" id="UP001064632"/>
    </source>
</evidence>
<accession>A0ABY6BB52</accession>
<dbReference type="RefSeq" id="WP_261693904.1">
    <property type="nucleotide sequence ID" value="NZ_CP104694.1"/>
</dbReference>
<evidence type="ECO:0000313" key="1">
    <source>
        <dbReference type="EMBL" id="UXI66924.1"/>
    </source>
</evidence>
<name>A0ABY6BB52_9GAMM</name>
<gene>
    <name evidence="1" type="ORF">N4264_19520</name>
</gene>
<protein>
    <submittedName>
        <fullName evidence="1">Uncharacterized protein</fullName>
    </submittedName>
</protein>